<dbReference type="EMBL" id="JAWXYG010000013">
    <property type="protein sequence ID" value="KAK4255503.1"/>
    <property type="molecule type" value="Genomic_DNA"/>
</dbReference>
<keyword evidence="1" id="KW-0812">Transmembrane</keyword>
<organism evidence="4 5">
    <name type="scientific">Acacia crassicarpa</name>
    <name type="common">northern wattle</name>
    <dbReference type="NCBI Taxonomy" id="499986"/>
    <lineage>
        <taxon>Eukaryota</taxon>
        <taxon>Viridiplantae</taxon>
        <taxon>Streptophyta</taxon>
        <taxon>Embryophyta</taxon>
        <taxon>Tracheophyta</taxon>
        <taxon>Spermatophyta</taxon>
        <taxon>Magnoliopsida</taxon>
        <taxon>eudicotyledons</taxon>
        <taxon>Gunneridae</taxon>
        <taxon>Pentapetalae</taxon>
        <taxon>rosids</taxon>
        <taxon>fabids</taxon>
        <taxon>Fabales</taxon>
        <taxon>Fabaceae</taxon>
        <taxon>Caesalpinioideae</taxon>
        <taxon>mimosoid clade</taxon>
        <taxon>Acacieae</taxon>
        <taxon>Acacia</taxon>
    </lineage>
</organism>
<feature type="transmembrane region" description="Helical" evidence="1">
    <location>
        <begin position="151"/>
        <end position="169"/>
    </location>
</feature>
<dbReference type="Proteomes" id="UP001293593">
    <property type="component" value="Unassembled WGS sequence"/>
</dbReference>
<protein>
    <recommendedName>
        <fullName evidence="3">GPI-anchored protein LLG1-like domain-containing protein</fullName>
    </recommendedName>
</protein>
<feature type="chain" id="PRO_5041958240" description="GPI-anchored protein LLG1-like domain-containing protein" evidence="2">
    <location>
        <begin position="23"/>
        <end position="170"/>
    </location>
</feature>
<keyword evidence="5" id="KW-1185">Reference proteome</keyword>
<reference evidence="4" key="1">
    <citation type="submission" date="2023-10" db="EMBL/GenBank/DDBJ databases">
        <title>Chromosome-level genome of the transformable northern wattle, Acacia crassicarpa.</title>
        <authorList>
            <person name="Massaro I."/>
            <person name="Sinha N.R."/>
            <person name="Poethig S."/>
            <person name="Leichty A.R."/>
        </authorList>
    </citation>
    <scope>NUCLEOTIDE SEQUENCE</scope>
    <source>
        <strain evidence="4">Acra3RX</strain>
        <tissue evidence="4">Leaf</tissue>
    </source>
</reference>
<evidence type="ECO:0000259" key="3">
    <source>
        <dbReference type="Pfam" id="PF26578"/>
    </source>
</evidence>
<accession>A0AAE1MAJ0</accession>
<sequence length="170" mass="18126">MGSNAGFSFILFSFLFITLASAAPFISEGIFESGASTGRSLLQAKKACNVDFQNQNYTILTSQCKGPMYPPTVCCNAFKQFACPFADQISDMTTDCATVMFSYINIYGKYPPGLFANECKEGKQGLDCSTVNAASPAPSSNAGNLVSPKNSLLLMAASCFIALLSLFHLV</sequence>
<feature type="domain" description="GPI-anchored protein LLG1-like" evidence="3">
    <location>
        <begin position="50"/>
        <end position="127"/>
    </location>
</feature>
<gene>
    <name evidence="4" type="ORF">QN277_008500</name>
</gene>
<keyword evidence="2" id="KW-0732">Signal</keyword>
<dbReference type="InterPro" id="IPR058888">
    <property type="entry name" value="LLG1-like"/>
</dbReference>
<evidence type="ECO:0000313" key="4">
    <source>
        <dbReference type="EMBL" id="KAK4255503.1"/>
    </source>
</evidence>
<dbReference type="PANTHER" id="PTHR31533:SF35">
    <property type="entry name" value="GPI-ANCHORED PROTEIN LLG2-RELATED"/>
    <property type="match status" value="1"/>
</dbReference>
<comment type="caution">
    <text evidence="4">The sequence shown here is derived from an EMBL/GenBank/DDBJ whole genome shotgun (WGS) entry which is preliminary data.</text>
</comment>
<evidence type="ECO:0000313" key="5">
    <source>
        <dbReference type="Proteomes" id="UP001293593"/>
    </source>
</evidence>
<keyword evidence="1" id="KW-0472">Membrane</keyword>
<feature type="signal peptide" evidence="2">
    <location>
        <begin position="1"/>
        <end position="22"/>
    </location>
</feature>
<evidence type="ECO:0000256" key="2">
    <source>
        <dbReference type="SAM" id="SignalP"/>
    </source>
</evidence>
<dbReference type="PANTHER" id="PTHR31533">
    <property type="entry name" value="GPI-ANCHORED PROTEIN LLG1-RELATED-RELATED"/>
    <property type="match status" value="1"/>
</dbReference>
<keyword evidence="1" id="KW-1133">Transmembrane helix</keyword>
<evidence type="ECO:0000256" key="1">
    <source>
        <dbReference type="SAM" id="Phobius"/>
    </source>
</evidence>
<proteinExistence type="predicted"/>
<name>A0AAE1MAJ0_9FABA</name>
<dbReference type="AlphaFoldDB" id="A0AAE1MAJ0"/>
<dbReference type="Pfam" id="PF26578">
    <property type="entry name" value="LLG1"/>
    <property type="match status" value="1"/>
</dbReference>
<dbReference type="InterPro" id="IPR039307">
    <property type="entry name" value="LORELEI-like"/>
</dbReference>